<dbReference type="GeneID" id="6075280"/>
<evidence type="ECO:0000256" key="4">
    <source>
        <dbReference type="ARBA" id="ARBA00022792"/>
    </source>
</evidence>
<keyword evidence="5" id="KW-0809">Transit peptide</keyword>
<dbReference type="GO" id="GO:0032979">
    <property type="term" value="P:protein insertion into mitochondrial inner membrane from matrix"/>
    <property type="evidence" value="ECO:0007669"/>
    <property type="project" value="TreeGrafter"/>
</dbReference>
<dbReference type="KEGG" id="lbc:LACBIDRAFT_318848"/>
<keyword evidence="7" id="KW-0496">Mitochondrion</keyword>
<dbReference type="InParanoid" id="B0D788"/>
<dbReference type="Proteomes" id="UP000001194">
    <property type="component" value="Unassembled WGS sequence"/>
</dbReference>
<keyword evidence="3 9" id="KW-0812">Transmembrane</keyword>
<proteinExistence type="inferred from homology"/>
<keyword evidence="4" id="KW-0999">Mitochondrion inner membrane</keyword>
<feature type="transmembrane region" description="Helical" evidence="10">
    <location>
        <begin position="146"/>
        <end position="165"/>
    </location>
</feature>
<dbReference type="PANTHER" id="PTHR12428:SF66">
    <property type="entry name" value="MITOCHONDRIAL INNER MEMBRANE PROTEIN OXA1L"/>
    <property type="match status" value="1"/>
</dbReference>
<evidence type="ECO:0000256" key="9">
    <source>
        <dbReference type="RuleBase" id="RU003945"/>
    </source>
</evidence>
<evidence type="ECO:0000256" key="10">
    <source>
        <dbReference type="SAM" id="Phobius"/>
    </source>
</evidence>
<protein>
    <submittedName>
        <fullName evidence="12">Predicted protein</fullName>
    </submittedName>
</protein>
<dbReference type="STRING" id="486041.B0D788"/>
<feature type="transmembrane region" description="Helical" evidence="10">
    <location>
        <begin position="222"/>
        <end position="239"/>
    </location>
</feature>
<dbReference type="GO" id="GO:0032977">
    <property type="term" value="F:membrane insertase activity"/>
    <property type="evidence" value="ECO:0007669"/>
    <property type="project" value="InterPro"/>
</dbReference>
<sequence length="394" mass="42312">MAFASRVGLSLQNAASHGLSMRRASGAARCFSSVLQHSSSNNATRLRHLGSRSYTQTTPEKPADAAATTESAVEGVSSFSLPDSPVEGAAFVSDAAPDLSDTIISNVLPALQYGDFAALGLSSWSPIGLVAWTYEVINVTTGLPWFWTIVAGSTVCRLFCLPFAIRAARASARMRGIQTEMTKVREKIGTAAKTGDPVAQQRATLEMQALYSKAGVKIMRDMIVPAVVQVPVAIGMFFATKRMCELPVAQLKDSGFSLLPDLTVADPTMILPIALCAVVNVQISLGGKDINAKDVPDMGHYMNCFRGLSVLGMFFMHSLPSGLFVAMLTTSILTGVQSVILRKPAVRQALNIPLIPKHEEGRIPPLRDTGRWIVSKIKENLVLAKSNSVPRKRL</sequence>
<dbReference type="GO" id="GO:0005743">
    <property type="term" value="C:mitochondrial inner membrane"/>
    <property type="evidence" value="ECO:0007669"/>
    <property type="project" value="UniProtKB-SubCell"/>
</dbReference>
<dbReference type="OrthoDB" id="2148490at2759"/>
<reference evidence="12 13" key="1">
    <citation type="journal article" date="2008" name="Nature">
        <title>The genome of Laccaria bicolor provides insights into mycorrhizal symbiosis.</title>
        <authorList>
            <person name="Martin F."/>
            <person name="Aerts A."/>
            <person name="Ahren D."/>
            <person name="Brun A."/>
            <person name="Danchin E.G.J."/>
            <person name="Duchaussoy F."/>
            <person name="Gibon J."/>
            <person name="Kohler A."/>
            <person name="Lindquist E."/>
            <person name="Pereda V."/>
            <person name="Salamov A."/>
            <person name="Shapiro H.J."/>
            <person name="Wuyts J."/>
            <person name="Blaudez D."/>
            <person name="Buee M."/>
            <person name="Brokstein P."/>
            <person name="Canbaeck B."/>
            <person name="Cohen D."/>
            <person name="Courty P.E."/>
            <person name="Coutinho P.M."/>
            <person name="Delaruelle C."/>
            <person name="Detter J.C."/>
            <person name="Deveau A."/>
            <person name="DiFazio S."/>
            <person name="Duplessis S."/>
            <person name="Fraissinet-Tachet L."/>
            <person name="Lucic E."/>
            <person name="Frey-Klett P."/>
            <person name="Fourrey C."/>
            <person name="Feussner I."/>
            <person name="Gay G."/>
            <person name="Grimwood J."/>
            <person name="Hoegger P.J."/>
            <person name="Jain P."/>
            <person name="Kilaru S."/>
            <person name="Labbe J."/>
            <person name="Lin Y.C."/>
            <person name="Legue V."/>
            <person name="Le Tacon F."/>
            <person name="Marmeisse R."/>
            <person name="Melayah D."/>
            <person name="Montanini B."/>
            <person name="Muratet M."/>
            <person name="Nehls U."/>
            <person name="Niculita-Hirzel H."/>
            <person name="Oudot-Le Secq M.P."/>
            <person name="Peter M."/>
            <person name="Quesneville H."/>
            <person name="Rajashekar B."/>
            <person name="Reich M."/>
            <person name="Rouhier N."/>
            <person name="Schmutz J."/>
            <person name="Yin T."/>
            <person name="Chalot M."/>
            <person name="Henrissat B."/>
            <person name="Kuees U."/>
            <person name="Lucas S."/>
            <person name="Van de Peer Y."/>
            <person name="Podila G.K."/>
            <person name="Polle A."/>
            <person name="Pukkila P.J."/>
            <person name="Richardson P.M."/>
            <person name="Rouze P."/>
            <person name="Sanders I.R."/>
            <person name="Stajich J.E."/>
            <person name="Tunlid A."/>
            <person name="Tuskan G."/>
            <person name="Grigoriev I.V."/>
        </authorList>
    </citation>
    <scope>NUCLEOTIDE SEQUENCE [LARGE SCALE GENOMIC DNA]</scope>
    <source>
        <strain evidence="13">S238N-H82 / ATCC MYA-4686</strain>
    </source>
</reference>
<evidence type="ECO:0000313" key="12">
    <source>
        <dbReference type="EMBL" id="EDR09355.1"/>
    </source>
</evidence>
<dbReference type="CDD" id="cd20069">
    <property type="entry name" value="5TM_Oxa1-like"/>
    <property type="match status" value="1"/>
</dbReference>
<keyword evidence="6 10" id="KW-1133">Transmembrane helix</keyword>
<dbReference type="AlphaFoldDB" id="B0D788"/>
<evidence type="ECO:0000256" key="7">
    <source>
        <dbReference type="ARBA" id="ARBA00023128"/>
    </source>
</evidence>
<comment type="subcellular location">
    <subcellularLocation>
        <location evidence="9">Membrane</location>
        <topology evidence="9">Multi-pass membrane protein</topology>
    </subcellularLocation>
    <subcellularLocation>
        <location evidence="1">Mitochondrion inner membrane</location>
        <topology evidence="1">Multi-pass membrane protein</topology>
    </subcellularLocation>
</comment>
<accession>B0D788</accession>
<evidence type="ECO:0000256" key="2">
    <source>
        <dbReference type="ARBA" id="ARBA00009877"/>
    </source>
</evidence>
<dbReference type="InterPro" id="IPR001708">
    <property type="entry name" value="YidC/ALB3/OXA1/COX18"/>
</dbReference>
<name>B0D788_LACBS</name>
<dbReference type="FunCoup" id="B0D788">
    <property type="interactions" value="326"/>
</dbReference>
<dbReference type="HOGENOM" id="CLU_029282_6_0_1"/>
<comment type="similarity">
    <text evidence="2 9">Belongs to the OXA1/ALB3/YidC family.</text>
</comment>
<dbReference type="RefSeq" id="XP_001879704.1">
    <property type="nucleotide sequence ID" value="XM_001879669.1"/>
</dbReference>
<evidence type="ECO:0000256" key="1">
    <source>
        <dbReference type="ARBA" id="ARBA00004448"/>
    </source>
</evidence>
<keyword evidence="13" id="KW-1185">Reference proteome</keyword>
<feature type="domain" description="Membrane insertase YidC/Oxa/ALB C-terminal" evidence="11">
    <location>
        <begin position="145"/>
        <end position="342"/>
    </location>
</feature>
<gene>
    <name evidence="12" type="ORF">LACBIDRAFT_318848</name>
</gene>
<evidence type="ECO:0000259" key="11">
    <source>
        <dbReference type="Pfam" id="PF02096"/>
    </source>
</evidence>
<evidence type="ECO:0000256" key="3">
    <source>
        <dbReference type="ARBA" id="ARBA00022692"/>
    </source>
</evidence>
<feature type="transmembrane region" description="Helical" evidence="10">
    <location>
        <begin position="269"/>
        <end position="286"/>
    </location>
</feature>
<evidence type="ECO:0000313" key="13">
    <source>
        <dbReference type="Proteomes" id="UP000001194"/>
    </source>
</evidence>
<organism evidence="13">
    <name type="scientific">Laccaria bicolor (strain S238N-H82 / ATCC MYA-4686)</name>
    <name type="common">Bicoloured deceiver</name>
    <name type="synonym">Laccaria laccata var. bicolor</name>
    <dbReference type="NCBI Taxonomy" id="486041"/>
    <lineage>
        <taxon>Eukaryota</taxon>
        <taxon>Fungi</taxon>
        <taxon>Dikarya</taxon>
        <taxon>Basidiomycota</taxon>
        <taxon>Agaricomycotina</taxon>
        <taxon>Agaricomycetes</taxon>
        <taxon>Agaricomycetidae</taxon>
        <taxon>Agaricales</taxon>
        <taxon>Agaricineae</taxon>
        <taxon>Hydnangiaceae</taxon>
        <taxon>Laccaria</taxon>
    </lineage>
</organism>
<dbReference type="PANTHER" id="PTHR12428">
    <property type="entry name" value="OXA1"/>
    <property type="match status" value="1"/>
</dbReference>
<keyword evidence="8 10" id="KW-0472">Membrane</keyword>
<dbReference type="Pfam" id="PF02096">
    <property type="entry name" value="60KD_IMP"/>
    <property type="match status" value="1"/>
</dbReference>
<dbReference type="EMBL" id="DS547099">
    <property type="protein sequence ID" value="EDR09355.1"/>
    <property type="molecule type" value="Genomic_DNA"/>
</dbReference>
<dbReference type="InterPro" id="IPR028055">
    <property type="entry name" value="YidC/Oxa/ALB_C"/>
</dbReference>
<evidence type="ECO:0000256" key="5">
    <source>
        <dbReference type="ARBA" id="ARBA00022946"/>
    </source>
</evidence>
<evidence type="ECO:0000256" key="8">
    <source>
        <dbReference type="ARBA" id="ARBA00023136"/>
    </source>
</evidence>
<evidence type="ECO:0000256" key="6">
    <source>
        <dbReference type="ARBA" id="ARBA00022989"/>
    </source>
</evidence>